<feature type="transmembrane region" description="Helical" evidence="8">
    <location>
        <begin position="125"/>
        <end position="145"/>
    </location>
</feature>
<evidence type="ECO:0000256" key="4">
    <source>
        <dbReference type="ARBA" id="ARBA00022989"/>
    </source>
</evidence>
<evidence type="ECO:0000256" key="1">
    <source>
        <dbReference type="ARBA" id="ARBA00004651"/>
    </source>
</evidence>
<keyword evidence="10" id="KW-1185">Reference proteome</keyword>
<evidence type="ECO:0000256" key="5">
    <source>
        <dbReference type="ARBA" id="ARBA00023136"/>
    </source>
</evidence>
<feature type="transmembrane region" description="Helical" evidence="8">
    <location>
        <begin position="98"/>
        <end position="118"/>
    </location>
</feature>
<keyword evidence="6" id="KW-0175">Coiled coil</keyword>
<protein>
    <submittedName>
        <fullName evidence="9">ABC transporter permease</fullName>
    </submittedName>
</protein>
<dbReference type="GO" id="GO:0022857">
    <property type="term" value="F:transmembrane transporter activity"/>
    <property type="evidence" value="ECO:0007669"/>
    <property type="project" value="InterPro"/>
</dbReference>
<dbReference type="Pfam" id="PF02653">
    <property type="entry name" value="BPD_transp_2"/>
    <property type="match status" value="1"/>
</dbReference>
<comment type="subcellular location">
    <subcellularLocation>
        <location evidence="1">Cell membrane</location>
        <topology evidence="1">Multi-pass membrane protein</topology>
    </subcellularLocation>
</comment>
<feature type="transmembrane region" description="Helical" evidence="8">
    <location>
        <begin position="305"/>
        <end position="324"/>
    </location>
</feature>
<reference evidence="9 10" key="1">
    <citation type="submission" date="2017-03" db="EMBL/GenBank/DDBJ databases">
        <title>Draft Genome sequence of Marispirochaeta sp. strain JC444.</title>
        <authorList>
            <person name="Shivani Y."/>
            <person name="Subhash Y."/>
            <person name="Sasikala C."/>
            <person name="Ramana C."/>
        </authorList>
    </citation>
    <scope>NUCLEOTIDE SEQUENCE [LARGE SCALE GENOMIC DNA]</scope>
    <source>
        <strain evidence="9 10">JC444</strain>
    </source>
</reference>
<dbReference type="PANTHER" id="PTHR32196:SF72">
    <property type="entry name" value="RIBOSE IMPORT PERMEASE PROTEIN RBSC"/>
    <property type="match status" value="1"/>
</dbReference>
<name>A0A1Y1RYN6_9SPIO</name>
<feature type="coiled-coil region" evidence="6">
    <location>
        <begin position="335"/>
        <end position="362"/>
    </location>
</feature>
<comment type="caution">
    <text evidence="9">The sequence shown here is derived from an EMBL/GenBank/DDBJ whole genome shotgun (WGS) entry which is preliminary data.</text>
</comment>
<evidence type="ECO:0000313" key="9">
    <source>
        <dbReference type="EMBL" id="ORC35652.1"/>
    </source>
</evidence>
<evidence type="ECO:0000256" key="6">
    <source>
        <dbReference type="SAM" id="Coils"/>
    </source>
</evidence>
<dbReference type="GO" id="GO:0005886">
    <property type="term" value="C:plasma membrane"/>
    <property type="evidence" value="ECO:0007669"/>
    <property type="project" value="UniProtKB-SubCell"/>
</dbReference>
<feature type="transmembrane region" description="Helical" evidence="8">
    <location>
        <begin position="226"/>
        <end position="248"/>
    </location>
</feature>
<evidence type="ECO:0000256" key="2">
    <source>
        <dbReference type="ARBA" id="ARBA00022475"/>
    </source>
</evidence>
<keyword evidence="4 8" id="KW-1133">Transmembrane helix</keyword>
<evidence type="ECO:0000256" key="8">
    <source>
        <dbReference type="SAM" id="Phobius"/>
    </source>
</evidence>
<dbReference type="InterPro" id="IPR001851">
    <property type="entry name" value="ABC_transp_permease"/>
</dbReference>
<feature type="transmembrane region" description="Helical" evidence="8">
    <location>
        <begin position="177"/>
        <end position="195"/>
    </location>
</feature>
<dbReference type="CDD" id="cd06579">
    <property type="entry name" value="TM_PBP1_transp_AraH_like"/>
    <property type="match status" value="1"/>
</dbReference>
<evidence type="ECO:0000256" key="7">
    <source>
        <dbReference type="SAM" id="MobiDB-lite"/>
    </source>
</evidence>
<dbReference type="EMBL" id="MWQY01000008">
    <property type="protein sequence ID" value="ORC35652.1"/>
    <property type="molecule type" value="Genomic_DNA"/>
</dbReference>
<feature type="transmembrane region" description="Helical" evidence="8">
    <location>
        <begin position="260"/>
        <end position="293"/>
    </location>
</feature>
<dbReference type="Proteomes" id="UP000192343">
    <property type="component" value="Unassembled WGS sequence"/>
</dbReference>
<dbReference type="AlphaFoldDB" id="A0A1Y1RYN6"/>
<gene>
    <name evidence="9" type="ORF">B4O97_08380</name>
</gene>
<proteinExistence type="predicted"/>
<organism evidence="9 10">
    <name type="scientific">Marispirochaeta aestuarii</name>
    <dbReference type="NCBI Taxonomy" id="1963862"/>
    <lineage>
        <taxon>Bacteria</taxon>
        <taxon>Pseudomonadati</taxon>
        <taxon>Spirochaetota</taxon>
        <taxon>Spirochaetia</taxon>
        <taxon>Spirochaetales</taxon>
        <taxon>Spirochaetaceae</taxon>
        <taxon>Marispirochaeta</taxon>
    </lineage>
</organism>
<keyword evidence="5 8" id="KW-0472">Membrane</keyword>
<feature type="transmembrane region" description="Helical" evidence="8">
    <location>
        <begin position="20"/>
        <end position="37"/>
    </location>
</feature>
<evidence type="ECO:0000313" key="10">
    <source>
        <dbReference type="Proteomes" id="UP000192343"/>
    </source>
</evidence>
<accession>A0A1Y1RYN6</accession>
<feature type="region of interest" description="Disordered" evidence="7">
    <location>
        <begin position="378"/>
        <end position="401"/>
    </location>
</feature>
<sequence>MKQESCAMKKLVSEKSLQKLMAPAALVILYLFFGFFGRNFFSYATLVNIFDASYYIGFIAIGVTFVIITGGIDLSVGTVMMCASIIGGTAYVTWGWPMWASLLLILLIGTLFGVFNGIMVSRLKLPPFIATLGTMMISMGIGSIVSNVRSATFPTRAGEDGWFKNIFKIITEDYQSIPTGAGVLLLVALIAYIILTKTRMGRYIFAIGSNKEAARLSGINVKKWEMMAYVTSGVCAGIGGIAFPAVYTTVMPAQGQGFELYAIAAAVIGGTSLSGGIGSIFGTLIGVYIISVLRSGLPSMDLQAHYQTFFTGVVVIGAVLLDIYRNKKASEIRILSAADRYRADMNEKIKALKQRLSAVAGDEAEGIKKEISRLKHERNHEFRKMKREQKHTQTQIKREERLAEEELKRRLEEEAGE</sequence>
<feature type="transmembrane region" description="Helical" evidence="8">
    <location>
        <begin position="43"/>
        <end position="67"/>
    </location>
</feature>
<dbReference type="PANTHER" id="PTHR32196">
    <property type="entry name" value="ABC TRANSPORTER PERMEASE PROTEIN YPHD-RELATED-RELATED"/>
    <property type="match status" value="1"/>
</dbReference>
<keyword evidence="2" id="KW-1003">Cell membrane</keyword>
<dbReference type="STRING" id="1963862.B4O97_08380"/>
<keyword evidence="3 8" id="KW-0812">Transmembrane</keyword>
<evidence type="ECO:0000256" key="3">
    <source>
        <dbReference type="ARBA" id="ARBA00022692"/>
    </source>
</evidence>